<keyword evidence="2" id="KW-1185">Reference proteome</keyword>
<protein>
    <submittedName>
        <fullName evidence="1">Uncharacterized protein</fullName>
    </submittedName>
</protein>
<sequence>MPTKYEFTGDESNPNRVTKIELELVDFTLKITEGNGEESFIVEPDRVQQILDEAHRFNGSIITESTSSGIDANIVKKQGGSIVEIKLDPVNSINTFHIPA</sequence>
<organism evidence="1 2">
    <name type="scientific">Chaetoceros tenuissimus</name>
    <dbReference type="NCBI Taxonomy" id="426638"/>
    <lineage>
        <taxon>Eukaryota</taxon>
        <taxon>Sar</taxon>
        <taxon>Stramenopiles</taxon>
        <taxon>Ochrophyta</taxon>
        <taxon>Bacillariophyta</taxon>
        <taxon>Coscinodiscophyceae</taxon>
        <taxon>Chaetocerotophycidae</taxon>
        <taxon>Chaetocerotales</taxon>
        <taxon>Chaetocerotaceae</taxon>
        <taxon>Chaetoceros</taxon>
    </lineage>
</organism>
<proteinExistence type="predicted"/>
<comment type="caution">
    <text evidence="1">The sequence shown here is derived from an EMBL/GenBank/DDBJ whole genome shotgun (WGS) entry which is preliminary data.</text>
</comment>
<reference evidence="1 2" key="1">
    <citation type="journal article" date="2021" name="Sci. Rep.">
        <title>The genome of the diatom Chaetoceros tenuissimus carries an ancient integrated fragment of an extant virus.</title>
        <authorList>
            <person name="Hongo Y."/>
            <person name="Kimura K."/>
            <person name="Takaki Y."/>
            <person name="Yoshida Y."/>
            <person name="Baba S."/>
            <person name="Kobayashi G."/>
            <person name="Nagasaki K."/>
            <person name="Hano T."/>
            <person name="Tomaru Y."/>
        </authorList>
    </citation>
    <scope>NUCLEOTIDE SEQUENCE [LARGE SCALE GENOMIC DNA]</scope>
    <source>
        <strain evidence="1 2">NIES-3715</strain>
    </source>
</reference>
<dbReference type="AlphaFoldDB" id="A0AAD3CIH4"/>
<accession>A0AAD3CIH4</accession>
<dbReference type="EMBL" id="BLLK01000022">
    <property type="protein sequence ID" value="GFH46481.1"/>
    <property type="molecule type" value="Genomic_DNA"/>
</dbReference>
<dbReference type="Proteomes" id="UP001054902">
    <property type="component" value="Unassembled WGS sequence"/>
</dbReference>
<evidence type="ECO:0000313" key="2">
    <source>
        <dbReference type="Proteomes" id="UP001054902"/>
    </source>
</evidence>
<gene>
    <name evidence="1" type="ORF">CTEN210_02955</name>
</gene>
<name>A0AAD3CIH4_9STRA</name>
<evidence type="ECO:0000313" key="1">
    <source>
        <dbReference type="EMBL" id="GFH46481.1"/>
    </source>
</evidence>